<keyword evidence="5 7" id="KW-0131">Cell cycle</keyword>
<protein>
    <recommendedName>
        <fullName evidence="7">UDP-N-acetylmuramoyl-L-alanyl-D-glutamate--2,6-diaminopimelate ligase</fullName>
        <ecNumber evidence="7">6.3.2.13</ecNumber>
    </recommendedName>
    <alternativeName>
        <fullName evidence="7">Meso-A2pm-adding enzyme</fullName>
    </alternativeName>
    <alternativeName>
        <fullName evidence="7">Meso-diaminopimelate-adding enzyme</fullName>
    </alternativeName>
    <alternativeName>
        <fullName evidence="7">UDP-MurNAc-L-Ala-D-Glu:meso-diaminopimelate ligase</fullName>
    </alternativeName>
    <alternativeName>
        <fullName evidence="7">UDP-MurNAc-tripeptide synthetase</fullName>
    </alternativeName>
    <alternativeName>
        <fullName evidence="7">UDP-N-acetylmuramyl-tripeptide synthetase</fullName>
    </alternativeName>
</protein>
<dbReference type="PANTHER" id="PTHR23135:SF4">
    <property type="entry name" value="UDP-N-ACETYLMURAMOYL-L-ALANYL-D-GLUTAMATE--2,6-DIAMINOPIMELATE LIGASE MURE HOMOLOG, CHLOROPLASTIC"/>
    <property type="match status" value="1"/>
</dbReference>
<dbReference type="InterPro" id="IPR005761">
    <property type="entry name" value="UDP-N-AcMur-Glu-dNH2Pim_ligase"/>
</dbReference>
<comment type="pathway">
    <text evidence="7 8">Cell wall biogenesis; peptidoglycan biosynthesis.</text>
</comment>
<dbReference type="STRING" id="655353.SAMN04488056_11043"/>
<dbReference type="EMBL" id="FOVR01000010">
    <property type="protein sequence ID" value="SFO65166.1"/>
    <property type="molecule type" value="Genomic_DNA"/>
</dbReference>
<organism evidence="12 13">
    <name type="scientific">Cohaesibacter marisflavi</name>
    <dbReference type="NCBI Taxonomy" id="655353"/>
    <lineage>
        <taxon>Bacteria</taxon>
        <taxon>Pseudomonadati</taxon>
        <taxon>Pseudomonadota</taxon>
        <taxon>Alphaproteobacteria</taxon>
        <taxon>Hyphomicrobiales</taxon>
        <taxon>Cohaesibacteraceae</taxon>
    </lineage>
</organism>
<feature type="binding site" evidence="7">
    <location>
        <begin position="415"/>
        <end position="418"/>
    </location>
    <ligand>
        <name>meso-2,6-diaminopimelate</name>
        <dbReference type="ChEBI" id="CHEBI:57791"/>
    </ligand>
</feature>
<feature type="binding site" evidence="7">
    <location>
        <position position="186"/>
    </location>
    <ligand>
        <name>UDP-N-acetyl-alpha-D-muramoyl-L-alanyl-D-glutamate</name>
        <dbReference type="ChEBI" id="CHEBI:83900"/>
    </ligand>
</feature>
<dbReference type="Gene3D" id="3.40.1190.10">
    <property type="entry name" value="Mur-like, catalytic domain"/>
    <property type="match status" value="1"/>
</dbReference>
<dbReference type="GO" id="GO:0008765">
    <property type="term" value="F:UDP-N-acetylmuramoylalanyl-D-glutamate-2,6-diaminopimelate ligase activity"/>
    <property type="evidence" value="ECO:0007669"/>
    <property type="project" value="UniProtKB-UniRule"/>
</dbReference>
<keyword evidence="2 7" id="KW-0132">Cell division</keyword>
<evidence type="ECO:0000256" key="5">
    <source>
        <dbReference type="ARBA" id="ARBA00023306"/>
    </source>
</evidence>
<dbReference type="InterPro" id="IPR004101">
    <property type="entry name" value="Mur_ligase_C"/>
</dbReference>
<dbReference type="Gene3D" id="3.40.1390.10">
    <property type="entry name" value="MurE/MurF, N-terminal domain"/>
    <property type="match status" value="1"/>
</dbReference>
<feature type="binding site" evidence="7">
    <location>
        <position position="192"/>
    </location>
    <ligand>
        <name>UDP-N-acetyl-alpha-D-muramoyl-L-alanyl-D-glutamate</name>
        <dbReference type="ChEBI" id="CHEBI:83900"/>
    </ligand>
</feature>
<sequence length="498" mass="52341">MKVVELLGGLEEPIADFLLVNLGEKDVTGITGDSRLVEKGFIFVGVPGSQVDGAQFVPKALEQGAILAIISDQSALPRDFDPSGKPIFRLQDPHLALANLAGSFYKVALEKVAAVTGTNGKTSIASFLRQIWAASGQCAANIGTIGIEGPSGSSYGGLTTPDPVGMMQSVSALVDEGVTHLALEASSHGLEQKRLDCLPVDIGAFTNLTRDHLDYHGTLENYRDAKSQLFSRLVKADGTAIINLDDASGAHFLAVAKKRGLTCLTVGHDSKADLVIQSIFVEGLDQIVTLSGLWGDVSCKVPLVGAFQVSNVLVAGLMAHASGVEAADILKAIPELKGACGRMELVAHAGEDTAIYVDYSHTPDSLEVALKALRPFVKGRLIVVFGAGGDRDTGKRPMMGQVANDFADYAIVTDDNPRSEDPAFIRAAVMEPVENGVEIGGRQDAISYGVDMMKPGDILLVAGKGHERGQTVLGETLPFSDHEAVAKALAESGKGEMV</sequence>
<feature type="binding site" evidence="7">
    <location>
        <position position="391"/>
    </location>
    <ligand>
        <name>meso-2,6-diaminopimelate</name>
        <dbReference type="ChEBI" id="CHEBI:57791"/>
    </ligand>
</feature>
<dbReference type="NCBIfam" id="TIGR01085">
    <property type="entry name" value="murE"/>
    <property type="match status" value="1"/>
</dbReference>
<dbReference type="Pfam" id="PF01225">
    <property type="entry name" value="Mur_ligase"/>
    <property type="match status" value="1"/>
</dbReference>
<dbReference type="EC" id="6.3.2.13" evidence="7"/>
<keyword evidence="7" id="KW-0460">Magnesium</keyword>
<evidence type="ECO:0000313" key="13">
    <source>
        <dbReference type="Proteomes" id="UP000199236"/>
    </source>
</evidence>
<dbReference type="GO" id="GO:0009252">
    <property type="term" value="P:peptidoglycan biosynthetic process"/>
    <property type="evidence" value="ECO:0007669"/>
    <property type="project" value="UniProtKB-UniRule"/>
</dbReference>
<dbReference type="HAMAP" id="MF_00208">
    <property type="entry name" value="MurE"/>
    <property type="match status" value="1"/>
</dbReference>
<dbReference type="UniPathway" id="UPA00219"/>
<comment type="similarity">
    <text evidence="1 7">Belongs to the MurCDEF family. MurE subfamily.</text>
</comment>
<evidence type="ECO:0000256" key="3">
    <source>
        <dbReference type="ARBA" id="ARBA00022960"/>
    </source>
</evidence>
<dbReference type="NCBIfam" id="NF001126">
    <property type="entry name" value="PRK00139.1-4"/>
    <property type="match status" value="1"/>
</dbReference>
<feature type="domain" description="Mur ligase N-terminal catalytic" evidence="9">
    <location>
        <begin position="27"/>
        <end position="105"/>
    </location>
</feature>
<dbReference type="NCBIfam" id="NF001124">
    <property type="entry name" value="PRK00139.1-2"/>
    <property type="match status" value="1"/>
</dbReference>
<dbReference type="SUPFAM" id="SSF53244">
    <property type="entry name" value="MurD-like peptide ligases, peptide-binding domain"/>
    <property type="match status" value="1"/>
</dbReference>
<feature type="binding site" evidence="7">
    <location>
        <position position="34"/>
    </location>
    <ligand>
        <name>UDP-N-acetyl-alpha-D-muramoyl-L-alanyl-D-glutamate</name>
        <dbReference type="ChEBI" id="CHEBI:83900"/>
    </ligand>
</feature>
<evidence type="ECO:0000256" key="6">
    <source>
        <dbReference type="ARBA" id="ARBA00023316"/>
    </source>
</evidence>
<dbReference type="InterPro" id="IPR036615">
    <property type="entry name" value="Mur_ligase_C_dom_sf"/>
</dbReference>
<evidence type="ECO:0000256" key="7">
    <source>
        <dbReference type="HAMAP-Rule" id="MF_00208"/>
    </source>
</evidence>
<evidence type="ECO:0000259" key="10">
    <source>
        <dbReference type="Pfam" id="PF02875"/>
    </source>
</evidence>
<keyword evidence="4 7" id="KW-0573">Peptidoglycan synthesis</keyword>
<keyword evidence="7" id="KW-0067">ATP-binding</keyword>
<feature type="binding site" evidence="7">
    <location>
        <begin position="159"/>
        <end position="160"/>
    </location>
    <ligand>
        <name>UDP-N-acetyl-alpha-D-muramoyl-L-alanyl-D-glutamate</name>
        <dbReference type="ChEBI" id="CHEBI:83900"/>
    </ligand>
</feature>
<evidence type="ECO:0000256" key="2">
    <source>
        <dbReference type="ARBA" id="ARBA00022618"/>
    </source>
</evidence>
<evidence type="ECO:0000256" key="8">
    <source>
        <dbReference type="RuleBase" id="RU004135"/>
    </source>
</evidence>
<dbReference type="AlphaFoldDB" id="A0A1I5IYC6"/>
<feature type="binding site" evidence="7">
    <location>
        <position position="194"/>
    </location>
    <ligand>
        <name>UDP-N-acetyl-alpha-D-muramoyl-L-alanyl-D-glutamate</name>
        <dbReference type="ChEBI" id="CHEBI:83900"/>
    </ligand>
</feature>
<comment type="catalytic activity">
    <reaction evidence="7">
        <text>UDP-N-acetyl-alpha-D-muramoyl-L-alanyl-D-glutamate + meso-2,6-diaminopimelate + ATP = UDP-N-acetyl-alpha-D-muramoyl-L-alanyl-gamma-D-glutamyl-meso-2,6-diaminopimelate + ADP + phosphate + H(+)</text>
        <dbReference type="Rhea" id="RHEA:23676"/>
        <dbReference type="ChEBI" id="CHEBI:15378"/>
        <dbReference type="ChEBI" id="CHEBI:30616"/>
        <dbReference type="ChEBI" id="CHEBI:43474"/>
        <dbReference type="ChEBI" id="CHEBI:57791"/>
        <dbReference type="ChEBI" id="CHEBI:83900"/>
        <dbReference type="ChEBI" id="CHEBI:83905"/>
        <dbReference type="ChEBI" id="CHEBI:456216"/>
        <dbReference type="EC" id="6.3.2.13"/>
    </reaction>
</comment>
<comment type="subcellular location">
    <subcellularLocation>
        <location evidence="7 8">Cytoplasm</location>
    </subcellularLocation>
</comment>
<dbReference type="InterPro" id="IPR036565">
    <property type="entry name" value="Mur-like_cat_sf"/>
</dbReference>
<evidence type="ECO:0000256" key="1">
    <source>
        <dbReference type="ARBA" id="ARBA00005898"/>
    </source>
</evidence>
<dbReference type="RefSeq" id="WP_090074210.1">
    <property type="nucleotide sequence ID" value="NZ_FOVR01000010.1"/>
</dbReference>
<keyword evidence="7" id="KW-0547">Nucleotide-binding</keyword>
<dbReference type="Pfam" id="PF02875">
    <property type="entry name" value="Mur_ligase_C"/>
    <property type="match status" value="1"/>
</dbReference>
<dbReference type="GO" id="GO:0005524">
    <property type="term" value="F:ATP binding"/>
    <property type="evidence" value="ECO:0007669"/>
    <property type="project" value="UniProtKB-UniRule"/>
</dbReference>
<feature type="domain" description="Mur ligase central" evidence="11">
    <location>
        <begin position="115"/>
        <end position="318"/>
    </location>
</feature>
<dbReference type="Proteomes" id="UP000199236">
    <property type="component" value="Unassembled WGS sequence"/>
</dbReference>
<keyword evidence="3 7" id="KW-0133">Cell shape</keyword>
<dbReference type="InterPro" id="IPR035911">
    <property type="entry name" value="MurE/MurF_N"/>
</dbReference>
<evidence type="ECO:0000259" key="9">
    <source>
        <dbReference type="Pfam" id="PF01225"/>
    </source>
</evidence>
<feature type="binding site" evidence="7">
    <location>
        <position position="467"/>
    </location>
    <ligand>
        <name>meso-2,6-diaminopimelate</name>
        <dbReference type="ChEBI" id="CHEBI:57791"/>
    </ligand>
</feature>
<comment type="caution">
    <text evidence="7">Lacks conserved residue(s) required for the propagation of feature annotation.</text>
</comment>
<dbReference type="GO" id="GO:0008360">
    <property type="term" value="P:regulation of cell shape"/>
    <property type="evidence" value="ECO:0007669"/>
    <property type="project" value="UniProtKB-KW"/>
</dbReference>
<feature type="binding site" evidence="7">
    <location>
        <begin position="117"/>
        <end position="123"/>
    </location>
    <ligand>
        <name>ATP</name>
        <dbReference type="ChEBI" id="CHEBI:30616"/>
    </ligand>
</feature>
<dbReference type="GO" id="GO:0051301">
    <property type="term" value="P:cell division"/>
    <property type="evidence" value="ECO:0007669"/>
    <property type="project" value="UniProtKB-KW"/>
</dbReference>
<comment type="PTM">
    <text evidence="7">Carboxylation is probably crucial for Mg(2+) binding and, consequently, for the gamma-phosphate positioning of ATP.</text>
</comment>
<proteinExistence type="inferred from homology"/>
<dbReference type="GO" id="GO:0005737">
    <property type="term" value="C:cytoplasm"/>
    <property type="evidence" value="ECO:0007669"/>
    <property type="project" value="UniProtKB-SubCell"/>
</dbReference>
<dbReference type="SUPFAM" id="SSF53623">
    <property type="entry name" value="MurD-like peptide ligases, catalytic domain"/>
    <property type="match status" value="1"/>
</dbReference>
<evidence type="ECO:0000259" key="11">
    <source>
        <dbReference type="Pfam" id="PF08245"/>
    </source>
</evidence>
<dbReference type="SUPFAM" id="SSF63418">
    <property type="entry name" value="MurE/MurF N-terminal domain"/>
    <property type="match status" value="1"/>
</dbReference>
<feature type="modified residue" description="N6-carboxylysine" evidence="7">
    <location>
        <position position="226"/>
    </location>
</feature>
<dbReference type="InterPro" id="IPR000713">
    <property type="entry name" value="Mur_ligase_N"/>
</dbReference>
<keyword evidence="7 12" id="KW-0436">Ligase</keyword>
<keyword evidence="7" id="KW-0963">Cytoplasm</keyword>
<dbReference type="PANTHER" id="PTHR23135">
    <property type="entry name" value="MUR LIGASE FAMILY MEMBER"/>
    <property type="match status" value="1"/>
</dbReference>
<accession>A0A1I5IYC6</accession>
<keyword evidence="6 7" id="KW-0961">Cell wall biogenesis/degradation</keyword>
<comment type="cofactor">
    <cofactor evidence="7">
        <name>Mg(2+)</name>
        <dbReference type="ChEBI" id="CHEBI:18420"/>
    </cofactor>
</comment>
<dbReference type="OrthoDB" id="9800958at2"/>
<reference evidence="12 13" key="1">
    <citation type="submission" date="2016-10" db="EMBL/GenBank/DDBJ databases">
        <authorList>
            <person name="de Groot N.N."/>
        </authorList>
    </citation>
    <scope>NUCLEOTIDE SEQUENCE [LARGE SCALE GENOMIC DNA]</scope>
    <source>
        <strain evidence="12 13">CGMCC 1.9157</strain>
    </source>
</reference>
<dbReference type="InterPro" id="IPR013221">
    <property type="entry name" value="Mur_ligase_cen"/>
</dbReference>
<feature type="domain" description="Mur ligase C-terminal" evidence="10">
    <location>
        <begin position="341"/>
        <end position="465"/>
    </location>
</feature>
<dbReference type="GO" id="GO:0071555">
    <property type="term" value="P:cell wall organization"/>
    <property type="evidence" value="ECO:0007669"/>
    <property type="project" value="UniProtKB-KW"/>
</dbReference>
<evidence type="ECO:0000313" key="12">
    <source>
        <dbReference type="EMBL" id="SFO65166.1"/>
    </source>
</evidence>
<keyword evidence="13" id="KW-1185">Reference proteome</keyword>
<comment type="function">
    <text evidence="7">Catalyzes the addition of meso-diaminopimelic acid to the nucleotide precursor UDP-N-acetylmuramoyl-L-alanyl-D-glutamate (UMAG) in the biosynthesis of bacterial cell-wall peptidoglycan.</text>
</comment>
<name>A0A1I5IYC6_9HYPH</name>
<evidence type="ECO:0000256" key="4">
    <source>
        <dbReference type="ARBA" id="ARBA00022984"/>
    </source>
</evidence>
<feature type="binding site" evidence="7">
    <location>
        <position position="463"/>
    </location>
    <ligand>
        <name>meso-2,6-diaminopimelate</name>
        <dbReference type="ChEBI" id="CHEBI:57791"/>
    </ligand>
</feature>
<gene>
    <name evidence="7" type="primary">murE</name>
    <name evidence="12" type="ORF">SAMN04488056_11043</name>
</gene>
<dbReference type="Pfam" id="PF08245">
    <property type="entry name" value="Mur_ligase_M"/>
    <property type="match status" value="1"/>
</dbReference>
<feature type="short sequence motif" description="Meso-diaminopimelate recognition motif" evidence="7">
    <location>
        <begin position="415"/>
        <end position="418"/>
    </location>
</feature>
<dbReference type="GO" id="GO:0000287">
    <property type="term" value="F:magnesium ion binding"/>
    <property type="evidence" value="ECO:0007669"/>
    <property type="project" value="UniProtKB-UniRule"/>
</dbReference>
<dbReference type="Gene3D" id="3.90.190.20">
    <property type="entry name" value="Mur ligase, C-terminal domain"/>
    <property type="match status" value="1"/>
</dbReference>